<dbReference type="GO" id="GO:0046872">
    <property type="term" value="F:metal ion binding"/>
    <property type="evidence" value="ECO:0007669"/>
    <property type="project" value="UniProtKB-KW"/>
</dbReference>
<dbReference type="PANTHER" id="PTHR42648">
    <property type="entry name" value="TRANSPOSASE, PUTATIVE-RELATED"/>
    <property type="match status" value="1"/>
</dbReference>
<dbReference type="Pfam" id="PF25597">
    <property type="entry name" value="SH3_retrovirus"/>
    <property type="match status" value="1"/>
</dbReference>
<evidence type="ECO:0000256" key="8">
    <source>
        <dbReference type="ARBA" id="ARBA00022932"/>
    </source>
</evidence>
<evidence type="ECO:0000256" key="3">
    <source>
        <dbReference type="ARBA" id="ARBA00022759"/>
    </source>
</evidence>
<keyword evidence="8" id="KW-0548">Nucleotidyltransferase</keyword>
<keyword evidence="7" id="KW-0695">RNA-directed DNA polymerase</keyword>
<dbReference type="Pfam" id="PF00665">
    <property type="entry name" value="rve"/>
    <property type="match status" value="1"/>
</dbReference>
<reference evidence="11 12" key="1">
    <citation type="submission" date="2023-11" db="EMBL/GenBank/DDBJ databases">
        <authorList>
            <person name="Hedman E."/>
            <person name="Englund M."/>
            <person name="Stromberg M."/>
            <person name="Nyberg Akerstrom W."/>
            <person name="Nylinder S."/>
            <person name="Jareborg N."/>
            <person name="Kallberg Y."/>
            <person name="Kronander E."/>
        </authorList>
    </citation>
    <scope>NUCLEOTIDE SEQUENCE [LARGE SCALE GENOMIC DNA]</scope>
</reference>
<keyword evidence="2" id="KW-0479">Metal-binding</keyword>
<dbReference type="Gene3D" id="3.30.420.10">
    <property type="entry name" value="Ribonuclease H-like superfamily/Ribonuclease H"/>
    <property type="match status" value="1"/>
</dbReference>
<keyword evidence="5" id="KW-0460">Magnesium</keyword>
<evidence type="ECO:0000256" key="7">
    <source>
        <dbReference type="ARBA" id="ARBA00022918"/>
    </source>
</evidence>
<gene>
    <name evidence="11" type="ORF">PARMNEM_LOCUS15487</name>
</gene>
<dbReference type="GO" id="GO:0003964">
    <property type="term" value="F:RNA-directed DNA polymerase activity"/>
    <property type="evidence" value="ECO:0007669"/>
    <property type="project" value="UniProtKB-KW"/>
</dbReference>
<dbReference type="InterPro" id="IPR039537">
    <property type="entry name" value="Retrotran_Ty1/copia-like"/>
</dbReference>
<name>A0AAV1LP64_9NEOP</name>
<dbReference type="Proteomes" id="UP001314205">
    <property type="component" value="Unassembled WGS sequence"/>
</dbReference>
<keyword evidence="8" id="KW-0239">DNA-directed DNA polymerase</keyword>
<evidence type="ECO:0000259" key="10">
    <source>
        <dbReference type="PROSITE" id="PS50994"/>
    </source>
</evidence>
<evidence type="ECO:0000256" key="9">
    <source>
        <dbReference type="ARBA" id="ARBA00023172"/>
    </source>
</evidence>
<keyword evidence="1" id="KW-0540">Nuclease</keyword>
<evidence type="ECO:0000256" key="6">
    <source>
        <dbReference type="ARBA" id="ARBA00022908"/>
    </source>
</evidence>
<dbReference type="GO" id="GO:0016787">
    <property type="term" value="F:hydrolase activity"/>
    <property type="evidence" value="ECO:0007669"/>
    <property type="project" value="UniProtKB-KW"/>
</dbReference>
<evidence type="ECO:0000313" key="11">
    <source>
        <dbReference type="EMBL" id="CAK1596097.1"/>
    </source>
</evidence>
<dbReference type="GO" id="GO:0004519">
    <property type="term" value="F:endonuclease activity"/>
    <property type="evidence" value="ECO:0007669"/>
    <property type="project" value="UniProtKB-KW"/>
</dbReference>
<keyword evidence="4" id="KW-0378">Hydrolase</keyword>
<proteinExistence type="predicted"/>
<evidence type="ECO:0000313" key="12">
    <source>
        <dbReference type="Proteomes" id="UP001314205"/>
    </source>
</evidence>
<dbReference type="InterPro" id="IPR036397">
    <property type="entry name" value="RNaseH_sf"/>
</dbReference>
<evidence type="ECO:0000256" key="5">
    <source>
        <dbReference type="ARBA" id="ARBA00022842"/>
    </source>
</evidence>
<dbReference type="PANTHER" id="PTHR42648:SF11">
    <property type="entry name" value="TRANSPOSON TY4-P GAG-POL POLYPROTEIN"/>
    <property type="match status" value="1"/>
</dbReference>
<dbReference type="InterPro" id="IPR001584">
    <property type="entry name" value="Integrase_cat-core"/>
</dbReference>
<dbReference type="AlphaFoldDB" id="A0AAV1LP64"/>
<dbReference type="GO" id="GO:0003676">
    <property type="term" value="F:nucleic acid binding"/>
    <property type="evidence" value="ECO:0007669"/>
    <property type="project" value="InterPro"/>
</dbReference>
<dbReference type="GO" id="GO:0003887">
    <property type="term" value="F:DNA-directed DNA polymerase activity"/>
    <property type="evidence" value="ECO:0007669"/>
    <property type="project" value="UniProtKB-KW"/>
</dbReference>
<evidence type="ECO:0000256" key="4">
    <source>
        <dbReference type="ARBA" id="ARBA00022801"/>
    </source>
</evidence>
<keyword evidence="3" id="KW-0255">Endonuclease</keyword>
<sequence length="222" mass="25652">MPIKSWGGAKYILFLTDDYSRKSWVYLLQEKNQVMSRFIDFKNLLEKHTGANIKCLRTDGGGEYCNDRFKCFLKSQGIIHQITVPYCPQQNGVSERLNRTLLEKARCMLQESGLIQEYWGKAIMTVLYLKNGSPTVALAGLMPEQVWIGSDIDLSHLRVFGCIAYALIPEQKRSKLDPKSKKYIFVGYSDSTKVYRLRDLQNARRFFYATYVTFLELFEGHG</sequence>
<evidence type="ECO:0000256" key="2">
    <source>
        <dbReference type="ARBA" id="ARBA00022723"/>
    </source>
</evidence>
<feature type="domain" description="Integrase catalytic" evidence="10">
    <location>
        <begin position="1"/>
        <end position="151"/>
    </location>
</feature>
<keyword evidence="9" id="KW-0233">DNA recombination</keyword>
<protein>
    <recommendedName>
        <fullName evidence="10">Integrase catalytic domain-containing protein</fullName>
    </recommendedName>
</protein>
<organism evidence="11 12">
    <name type="scientific">Parnassius mnemosyne</name>
    <name type="common">clouded apollo</name>
    <dbReference type="NCBI Taxonomy" id="213953"/>
    <lineage>
        <taxon>Eukaryota</taxon>
        <taxon>Metazoa</taxon>
        <taxon>Ecdysozoa</taxon>
        <taxon>Arthropoda</taxon>
        <taxon>Hexapoda</taxon>
        <taxon>Insecta</taxon>
        <taxon>Pterygota</taxon>
        <taxon>Neoptera</taxon>
        <taxon>Endopterygota</taxon>
        <taxon>Lepidoptera</taxon>
        <taxon>Glossata</taxon>
        <taxon>Ditrysia</taxon>
        <taxon>Papilionoidea</taxon>
        <taxon>Papilionidae</taxon>
        <taxon>Parnassiinae</taxon>
        <taxon>Parnassini</taxon>
        <taxon>Parnassius</taxon>
        <taxon>Driopa</taxon>
    </lineage>
</organism>
<accession>A0AAV1LP64</accession>
<keyword evidence="8" id="KW-0808">Transferase</keyword>
<dbReference type="EMBL" id="CAVLGL010000093">
    <property type="protein sequence ID" value="CAK1596097.1"/>
    <property type="molecule type" value="Genomic_DNA"/>
</dbReference>
<dbReference type="SUPFAM" id="SSF53098">
    <property type="entry name" value="Ribonuclease H-like"/>
    <property type="match status" value="1"/>
</dbReference>
<dbReference type="PROSITE" id="PS50994">
    <property type="entry name" value="INTEGRASE"/>
    <property type="match status" value="1"/>
</dbReference>
<dbReference type="InterPro" id="IPR057670">
    <property type="entry name" value="SH3_retrovirus"/>
</dbReference>
<keyword evidence="6" id="KW-0229">DNA integration</keyword>
<dbReference type="GO" id="GO:0015074">
    <property type="term" value="P:DNA integration"/>
    <property type="evidence" value="ECO:0007669"/>
    <property type="project" value="UniProtKB-KW"/>
</dbReference>
<comment type="caution">
    <text evidence="11">The sequence shown here is derived from an EMBL/GenBank/DDBJ whole genome shotgun (WGS) entry which is preliminary data.</text>
</comment>
<dbReference type="GO" id="GO:0006310">
    <property type="term" value="P:DNA recombination"/>
    <property type="evidence" value="ECO:0007669"/>
    <property type="project" value="UniProtKB-KW"/>
</dbReference>
<dbReference type="InterPro" id="IPR012337">
    <property type="entry name" value="RNaseH-like_sf"/>
</dbReference>
<evidence type="ECO:0000256" key="1">
    <source>
        <dbReference type="ARBA" id="ARBA00022722"/>
    </source>
</evidence>
<keyword evidence="12" id="KW-1185">Reference proteome</keyword>